<dbReference type="InterPro" id="IPR016181">
    <property type="entry name" value="Acyl_CoA_acyltransferase"/>
</dbReference>
<dbReference type="AlphaFoldDB" id="A0A6J8DD66"/>
<evidence type="ECO:0000313" key="6">
    <source>
        <dbReference type="Proteomes" id="UP000507470"/>
    </source>
</evidence>
<dbReference type="PANTHER" id="PTHR10545">
    <property type="entry name" value="DIAMINE N-ACETYLTRANSFERASE"/>
    <property type="match status" value="1"/>
</dbReference>
<accession>A0A6J8DD66</accession>
<reference evidence="5 6" key="1">
    <citation type="submission" date="2020-06" db="EMBL/GenBank/DDBJ databases">
        <authorList>
            <person name="Li R."/>
            <person name="Bekaert M."/>
        </authorList>
    </citation>
    <scope>NUCLEOTIDE SEQUENCE [LARGE SCALE GENOMIC DNA]</scope>
    <source>
        <strain evidence="6">wild</strain>
    </source>
</reference>
<keyword evidence="3 5" id="KW-0012">Acyltransferase</keyword>
<keyword evidence="2 5" id="KW-0808">Transferase</keyword>
<dbReference type="EMBL" id="CACVKT020007119">
    <property type="protein sequence ID" value="CAC5405597.1"/>
    <property type="molecule type" value="Genomic_DNA"/>
</dbReference>
<evidence type="ECO:0000256" key="3">
    <source>
        <dbReference type="ARBA" id="ARBA00023315"/>
    </source>
</evidence>
<dbReference type="CDD" id="cd04301">
    <property type="entry name" value="NAT_SF"/>
    <property type="match status" value="1"/>
</dbReference>
<evidence type="ECO:0000259" key="4">
    <source>
        <dbReference type="PROSITE" id="PS51186"/>
    </source>
</evidence>
<dbReference type="Pfam" id="PF00583">
    <property type="entry name" value="Acetyltransf_1"/>
    <property type="match status" value="1"/>
</dbReference>
<gene>
    <name evidence="5" type="ORF">MCOR_39272</name>
</gene>
<evidence type="ECO:0000256" key="2">
    <source>
        <dbReference type="ARBA" id="ARBA00022679"/>
    </source>
</evidence>
<dbReference type="EC" id="2.3.1.57" evidence="5"/>
<comment type="similarity">
    <text evidence="1">Belongs to the acetyltransferase family.</text>
</comment>
<evidence type="ECO:0000256" key="1">
    <source>
        <dbReference type="ARBA" id="ARBA00008694"/>
    </source>
</evidence>
<protein>
    <submittedName>
        <fullName evidence="5">SpeG</fullName>
        <ecNumber evidence="5">2.3.1.57</ecNumber>
    </submittedName>
</protein>
<evidence type="ECO:0000313" key="5">
    <source>
        <dbReference type="EMBL" id="CAC5405597.1"/>
    </source>
</evidence>
<dbReference type="SUPFAM" id="SSF55729">
    <property type="entry name" value="Acyl-CoA N-acyltransferases (Nat)"/>
    <property type="match status" value="1"/>
</dbReference>
<dbReference type="FunFam" id="3.40.630.30:FF:000064">
    <property type="entry name" value="GNAT family acetyltransferase"/>
    <property type="match status" value="1"/>
</dbReference>
<sequence>MNRDVGRSTGSLLISRFLHIETTEILNCQSTDKKKKMDGNVFSVRSAKSEDCEAIMSLVMELAVHLKCEHEKKINADTLRRDGFGKNSLFHCLVAEVNKDMVGYLLYYFTYSTLVGKKAFMEDFYVKAEHRNKGIGTNLLKTAVKVFLDTDCDSMEWAVRSWNKLAVDYYKQKGAINLTETEQFHILKLTEEAMQNLLTK</sequence>
<dbReference type="OrthoDB" id="7305308at2759"/>
<dbReference type="Proteomes" id="UP000507470">
    <property type="component" value="Unassembled WGS sequence"/>
</dbReference>
<dbReference type="PANTHER" id="PTHR10545:SF29">
    <property type="entry name" value="GH14572P-RELATED"/>
    <property type="match status" value="1"/>
</dbReference>
<dbReference type="PROSITE" id="PS51186">
    <property type="entry name" value="GNAT"/>
    <property type="match status" value="1"/>
</dbReference>
<proteinExistence type="inferred from homology"/>
<dbReference type="InterPro" id="IPR051016">
    <property type="entry name" value="Diverse_Substrate_AcTransf"/>
</dbReference>
<keyword evidence="6" id="KW-1185">Reference proteome</keyword>
<dbReference type="InterPro" id="IPR000182">
    <property type="entry name" value="GNAT_dom"/>
</dbReference>
<feature type="domain" description="N-acetyltransferase" evidence="4">
    <location>
        <begin position="42"/>
        <end position="199"/>
    </location>
</feature>
<dbReference type="Gene3D" id="3.40.630.30">
    <property type="match status" value="1"/>
</dbReference>
<dbReference type="GO" id="GO:0004145">
    <property type="term" value="F:diamine N-acetyltransferase activity"/>
    <property type="evidence" value="ECO:0007669"/>
    <property type="project" value="UniProtKB-EC"/>
</dbReference>
<organism evidence="5 6">
    <name type="scientific">Mytilus coruscus</name>
    <name type="common">Sea mussel</name>
    <dbReference type="NCBI Taxonomy" id="42192"/>
    <lineage>
        <taxon>Eukaryota</taxon>
        <taxon>Metazoa</taxon>
        <taxon>Spiralia</taxon>
        <taxon>Lophotrochozoa</taxon>
        <taxon>Mollusca</taxon>
        <taxon>Bivalvia</taxon>
        <taxon>Autobranchia</taxon>
        <taxon>Pteriomorphia</taxon>
        <taxon>Mytilida</taxon>
        <taxon>Mytiloidea</taxon>
        <taxon>Mytilidae</taxon>
        <taxon>Mytilinae</taxon>
        <taxon>Mytilus</taxon>
    </lineage>
</organism>
<name>A0A6J8DD66_MYTCO</name>